<evidence type="ECO:0000256" key="1">
    <source>
        <dbReference type="SAM" id="SignalP"/>
    </source>
</evidence>
<evidence type="ECO:0000313" key="3">
    <source>
        <dbReference type="Proteomes" id="UP001597459"/>
    </source>
</evidence>
<dbReference type="RefSeq" id="WP_176030913.1">
    <property type="nucleotide sequence ID" value="NZ_JBHSJV010000001.1"/>
</dbReference>
<dbReference type="GO" id="GO:0016787">
    <property type="term" value="F:hydrolase activity"/>
    <property type="evidence" value="ECO:0007669"/>
    <property type="project" value="UniProtKB-KW"/>
</dbReference>
<keyword evidence="3" id="KW-1185">Reference proteome</keyword>
<dbReference type="PANTHER" id="PTHR48098:SF1">
    <property type="entry name" value="DIACYLGLYCEROL ACYLTRANSFERASE_MYCOLYLTRANSFERASE AG85A"/>
    <property type="match status" value="1"/>
</dbReference>
<organism evidence="2 3">
    <name type="scientific">Aquimarina hainanensis</name>
    <dbReference type="NCBI Taxonomy" id="1578017"/>
    <lineage>
        <taxon>Bacteria</taxon>
        <taxon>Pseudomonadati</taxon>
        <taxon>Bacteroidota</taxon>
        <taxon>Flavobacteriia</taxon>
        <taxon>Flavobacteriales</taxon>
        <taxon>Flavobacteriaceae</taxon>
        <taxon>Aquimarina</taxon>
    </lineage>
</organism>
<sequence length="281" mass="32163">MMRYIGIFLVMISSVYAQHSTVVTSTFFSDAAGKDIAYQVYLPDNYKKHKDSLAILYVLHGHGGSEKDWMHSEKGRLPFLLDSLITIRKIPPVLAVTINAENSWYIDHELPMEELFIQEFIPIIEERYTSPRTRDKRVIAGNSAGGFGALRLGMKYPSLFHSAILLSPAAYYPQPPLQSSSRRIPAFATEGVFDPQKWDACSYPYLLEAYKKQQLPVRFFLSTGDDDPFDIVEVVISLRTFMKAEKIPQELSIINGRHSWDVWRSCLTRDIQRAFNSPNKF</sequence>
<dbReference type="Gene3D" id="3.40.50.1820">
    <property type="entry name" value="alpha/beta hydrolase"/>
    <property type="match status" value="1"/>
</dbReference>
<protein>
    <submittedName>
        <fullName evidence="2">Alpha/beta hydrolase</fullName>
    </submittedName>
</protein>
<comment type="caution">
    <text evidence="2">The sequence shown here is derived from an EMBL/GenBank/DDBJ whole genome shotgun (WGS) entry which is preliminary data.</text>
</comment>
<dbReference type="Proteomes" id="UP001597459">
    <property type="component" value="Unassembled WGS sequence"/>
</dbReference>
<feature type="signal peptide" evidence="1">
    <location>
        <begin position="1"/>
        <end position="19"/>
    </location>
</feature>
<dbReference type="PANTHER" id="PTHR48098">
    <property type="entry name" value="ENTEROCHELIN ESTERASE-RELATED"/>
    <property type="match status" value="1"/>
</dbReference>
<accession>A0ABW5NDM8</accession>
<gene>
    <name evidence="2" type="ORF">ACFSTE_22170</name>
</gene>
<dbReference type="Pfam" id="PF00756">
    <property type="entry name" value="Esterase"/>
    <property type="match status" value="1"/>
</dbReference>
<reference evidence="3" key="1">
    <citation type="journal article" date="2019" name="Int. J. Syst. Evol. Microbiol.">
        <title>The Global Catalogue of Microorganisms (GCM) 10K type strain sequencing project: providing services to taxonomists for standard genome sequencing and annotation.</title>
        <authorList>
            <consortium name="The Broad Institute Genomics Platform"/>
            <consortium name="The Broad Institute Genome Sequencing Center for Infectious Disease"/>
            <person name="Wu L."/>
            <person name="Ma J."/>
        </authorList>
    </citation>
    <scope>NUCLEOTIDE SEQUENCE [LARGE SCALE GENOMIC DNA]</scope>
    <source>
        <strain evidence="3">KCTC 42423</strain>
    </source>
</reference>
<dbReference type="EMBL" id="JBHULX010000048">
    <property type="protein sequence ID" value="MFD2593560.1"/>
    <property type="molecule type" value="Genomic_DNA"/>
</dbReference>
<dbReference type="InterPro" id="IPR050583">
    <property type="entry name" value="Mycobacterial_A85_antigen"/>
</dbReference>
<proteinExistence type="predicted"/>
<keyword evidence="1" id="KW-0732">Signal</keyword>
<keyword evidence="2" id="KW-0378">Hydrolase</keyword>
<dbReference type="SUPFAM" id="SSF53474">
    <property type="entry name" value="alpha/beta-Hydrolases"/>
    <property type="match status" value="1"/>
</dbReference>
<dbReference type="InterPro" id="IPR000801">
    <property type="entry name" value="Esterase-like"/>
</dbReference>
<feature type="chain" id="PRO_5046126570" evidence="1">
    <location>
        <begin position="20"/>
        <end position="281"/>
    </location>
</feature>
<name>A0ABW5NDM8_9FLAO</name>
<dbReference type="InterPro" id="IPR029058">
    <property type="entry name" value="AB_hydrolase_fold"/>
</dbReference>
<evidence type="ECO:0000313" key="2">
    <source>
        <dbReference type="EMBL" id="MFD2593560.1"/>
    </source>
</evidence>